<dbReference type="AlphaFoldDB" id="A0ABD1QLY2"/>
<dbReference type="PANTHER" id="PTHR31391">
    <property type="entry name" value="B3 DOMAIN-CONTAINING PROTEIN OS11G0197600-RELATED"/>
    <property type="match status" value="1"/>
</dbReference>
<dbReference type="InterPro" id="IPR003340">
    <property type="entry name" value="B3_DNA-bd"/>
</dbReference>
<dbReference type="Gene3D" id="2.40.330.10">
    <property type="entry name" value="DNA-binding pseudobarrel domain"/>
    <property type="match status" value="1"/>
</dbReference>
<dbReference type="SUPFAM" id="SSF101936">
    <property type="entry name" value="DNA-binding pseudobarrel domain"/>
    <property type="match status" value="1"/>
</dbReference>
<keyword evidence="4" id="KW-0804">Transcription</keyword>
<evidence type="ECO:0000256" key="6">
    <source>
        <dbReference type="SAM" id="MobiDB-lite"/>
    </source>
</evidence>
<dbReference type="InterPro" id="IPR015300">
    <property type="entry name" value="DNA-bd_pseudobarrel_sf"/>
</dbReference>
<dbReference type="PROSITE" id="PS50863">
    <property type="entry name" value="B3"/>
    <property type="match status" value="1"/>
</dbReference>
<name>A0ABD1QLY2_9LAMI</name>
<reference evidence="9" key="1">
    <citation type="submission" date="2024-07" db="EMBL/GenBank/DDBJ databases">
        <title>Two chromosome-level genome assemblies of Korean endemic species Abeliophyllum distichum and Forsythia ovata (Oleaceae).</title>
        <authorList>
            <person name="Jang H."/>
        </authorList>
    </citation>
    <scope>NUCLEOTIDE SEQUENCE [LARGE SCALE GENOMIC DNA]</scope>
</reference>
<evidence type="ECO:0000256" key="3">
    <source>
        <dbReference type="ARBA" id="ARBA00023125"/>
    </source>
</evidence>
<evidence type="ECO:0000313" key="8">
    <source>
        <dbReference type="EMBL" id="KAL2477243.1"/>
    </source>
</evidence>
<protein>
    <submittedName>
        <fullName evidence="8">B3 domain-containing protein</fullName>
    </submittedName>
</protein>
<feature type="domain" description="TF-B3" evidence="7">
    <location>
        <begin position="36"/>
        <end position="127"/>
    </location>
</feature>
<keyword evidence="2" id="KW-0805">Transcription regulation</keyword>
<dbReference type="CDD" id="cd10017">
    <property type="entry name" value="B3_DNA"/>
    <property type="match status" value="1"/>
</dbReference>
<sequence length="228" mass="26041">MEMMENVDGNFRDIHSFAIKRAKEVQSKLDSRFPSFFKLMSRSHVSGGFWLHIPSCFCKLNMPKHDQRIVLEDETGKAYELNYLSGKMALSAGWRGFSIRHNLLVGDVVVFHLVHFDKFKVYIVRASSSGEIGEAIGNSNLDAHAEGRHPGGKNNTRCISGEEKSNSSEYENDEDSPSKNMGVRSQRFFIEFQEFHIIVNGDIIDSLLTEDMRRNYYELCLARDFVSS</sequence>
<keyword evidence="3" id="KW-0238">DNA-binding</keyword>
<evidence type="ECO:0000256" key="5">
    <source>
        <dbReference type="ARBA" id="ARBA00023242"/>
    </source>
</evidence>
<evidence type="ECO:0000256" key="1">
    <source>
        <dbReference type="ARBA" id="ARBA00004123"/>
    </source>
</evidence>
<proteinExistence type="predicted"/>
<dbReference type="GO" id="GO:0003677">
    <property type="term" value="F:DNA binding"/>
    <property type="evidence" value="ECO:0007669"/>
    <property type="project" value="UniProtKB-KW"/>
</dbReference>
<dbReference type="SMART" id="SM01019">
    <property type="entry name" value="B3"/>
    <property type="match status" value="1"/>
</dbReference>
<keyword evidence="9" id="KW-1185">Reference proteome</keyword>
<dbReference type="PANTHER" id="PTHR31391:SF101">
    <property type="entry name" value="B3 DOMAIN-CONTAINING PROTEIN OS01G0234100"/>
    <property type="match status" value="1"/>
</dbReference>
<dbReference type="GO" id="GO:0005634">
    <property type="term" value="C:nucleus"/>
    <property type="evidence" value="ECO:0007669"/>
    <property type="project" value="UniProtKB-SubCell"/>
</dbReference>
<dbReference type="EMBL" id="JBFOLJ010000014">
    <property type="protein sequence ID" value="KAL2477243.1"/>
    <property type="molecule type" value="Genomic_DNA"/>
</dbReference>
<comment type="caution">
    <text evidence="8">The sequence shown here is derived from an EMBL/GenBank/DDBJ whole genome shotgun (WGS) entry which is preliminary data.</text>
</comment>
<comment type="subcellular location">
    <subcellularLocation>
        <location evidence="1">Nucleus</location>
    </subcellularLocation>
</comment>
<evidence type="ECO:0000259" key="7">
    <source>
        <dbReference type="PROSITE" id="PS50863"/>
    </source>
</evidence>
<keyword evidence="5" id="KW-0539">Nucleus</keyword>
<dbReference type="InterPro" id="IPR044837">
    <property type="entry name" value="REM16-like"/>
</dbReference>
<accession>A0ABD1QLY2</accession>
<feature type="region of interest" description="Disordered" evidence="6">
    <location>
        <begin position="143"/>
        <end position="179"/>
    </location>
</feature>
<gene>
    <name evidence="8" type="ORF">Fot_46257</name>
</gene>
<evidence type="ECO:0000313" key="9">
    <source>
        <dbReference type="Proteomes" id="UP001604277"/>
    </source>
</evidence>
<evidence type="ECO:0000256" key="2">
    <source>
        <dbReference type="ARBA" id="ARBA00023015"/>
    </source>
</evidence>
<evidence type="ECO:0000256" key="4">
    <source>
        <dbReference type="ARBA" id="ARBA00023163"/>
    </source>
</evidence>
<dbReference type="Proteomes" id="UP001604277">
    <property type="component" value="Unassembled WGS sequence"/>
</dbReference>
<organism evidence="8 9">
    <name type="scientific">Forsythia ovata</name>
    <dbReference type="NCBI Taxonomy" id="205694"/>
    <lineage>
        <taxon>Eukaryota</taxon>
        <taxon>Viridiplantae</taxon>
        <taxon>Streptophyta</taxon>
        <taxon>Embryophyta</taxon>
        <taxon>Tracheophyta</taxon>
        <taxon>Spermatophyta</taxon>
        <taxon>Magnoliopsida</taxon>
        <taxon>eudicotyledons</taxon>
        <taxon>Gunneridae</taxon>
        <taxon>Pentapetalae</taxon>
        <taxon>asterids</taxon>
        <taxon>lamiids</taxon>
        <taxon>Lamiales</taxon>
        <taxon>Oleaceae</taxon>
        <taxon>Forsythieae</taxon>
        <taxon>Forsythia</taxon>
    </lineage>
</organism>
<dbReference type="Pfam" id="PF02362">
    <property type="entry name" value="B3"/>
    <property type="match status" value="1"/>
</dbReference>